<proteinExistence type="predicted"/>
<evidence type="ECO:0000256" key="1">
    <source>
        <dbReference type="SAM" id="Phobius"/>
    </source>
</evidence>
<keyword evidence="1" id="KW-0812">Transmembrane</keyword>
<organism evidence="2 3">
    <name type="scientific">Candidatus Methylacidithermus pantelleriae</name>
    <dbReference type="NCBI Taxonomy" id="2744239"/>
    <lineage>
        <taxon>Bacteria</taxon>
        <taxon>Pseudomonadati</taxon>
        <taxon>Verrucomicrobiota</taxon>
        <taxon>Methylacidiphilae</taxon>
        <taxon>Methylacidiphilales</taxon>
        <taxon>Methylacidiphilaceae</taxon>
        <taxon>Candidatus Methylacidithermus</taxon>
    </lineage>
</organism>
<gene>
    <name evidence="2" type="ORF">MPNT_10282</name>
</gene>
<dbReference type="EMBL" id="CAJNOB010000001">
    <property type="protein sequence ID" value="CAF0689617.1"/>
    <property type="molecule type" value="Genomic_DNA"/>
</dbReference>
<dbReference type="InterPro" id="IPR021776">
    <property type="entry name" value="ActD"/>
</dbReference>
<comment type="caution">
    <text evidence="2">The sequence shown here is derived from an EMBL/GenBank/DDBJ whole genome shotgun (WGS) entry which is preliminary data.</text>
</comment>
<reference evidence="2" key="1">
    <citation type="submission" date="2021-02" db="EMBL/GenBank/DDBJ databases">
        <authorList>
            <person name="Cremers G."/>
            <person name="Picone N."/>
        </authorList>
    </citation>
    <scope>NUCLEOTIDE SEQUENCE</scope>
    <source>
        <strain evidence="2">PQ17</strain>
    </source>
</reference>
<dbReference type="RefSeq" id="WP_174581729.1">
    <property type="nucleotide sequence ID" value="NZ_CAJNOB010000001.1"/>
</dbReference>
<keyword evidence="1" id="KW-1133">Transmembrane helix</keyword>
<sequence length="204" mass="22650">MSDQSVTGELAGLRLYGLGARFESARELYQAAQVLRDRGFRRWDAYCPFPIHGMPEAMGLGKSWNSAFTLTGGILGLAFAFLGQVAASVPRPAWLHSVTSGKLLHLFYPLVLQGKPYLSLPAFVPVMFETTVLYAALATVVGVLVLNLLPRAYRPVFHWELFCRKATDDGFFLVIEASDPLFSEEETRRLLEELGGQDVTPIPW</sequence>
<dbReference type="PANTHER" id="PTHR40394:SF2">
    <property type="entry name" value="QUINOL:CYTOCHROME C OXIDOREDUCTASE MEMBRANE PROTEIN"/>
    <property type="match status" value="1"/>
</dbReference>
<dbReference type="Proteomes" id="UP000663859">
    <property type="component" value="Unassembled WGS sequence"/>
</dbReference>
<dbReference type="AlphaFoldDB" id="A0A8J2BQB8"/>
<evidence type="ECO:0000313" key="3">
    <source>
        <dbReference type="Proteomes" id="UP000663859"/>
    </source>
</evidence>
<evidence type="ECO:0000313" key="2">
    <source>
        <dbReference type="EMBL" id="CAF0689617.1"/>
    </source>
</evidence>
<evidence type="ECO:0008006" key="4">
    <source>
        <dbReference type="Google" id="ProtNLM"/>
    </source>
</evidence>
<dbReference type="PANTHER" id="PTHR40394">
    <property type="entry name" value="LIPOPROTEIN-RELATED"/>
    <property type="match status" value="1"/>
</dbReference>
<keyword evidence="3" id="KW-1185">Reference proteome</keyword>
<feature type="transmembrane region" description="Helical" evidence="1">
    <location>
        <begin position="131"/>
        <end position="149"/>
    </location>
</feature>
<dbReference type="Pfam" id="PF11821">
    <property type="entry name" value="ActD"/>
    <property type="match status" value="1"/>
</dbReference>
<accession>A0A8J2BQB8</accession>
<protein>
    <recommendedName>
        <fullName evidence="4">DUF3341 domain-containing protein</fullName>
    </recommendedName>
</protein>
<name>A0A8J2BQB8_9BACT</name>
<feature type="transmembrane region" description="Helical" evidence="1">
    <location>
        <begin position="64"/>
        <end position="82"/>
    </location>
</feature>
<keyword evidence="1" id="KW-0472">Membrane</keyword>